<dbReference type="AlphaFoldDB" id="A0AAD9USP0"/>
<gene>
    <name evidence="3" type="ORF">P5673_031594</name>
</gene>
<dbReference type="EMBL" id="JARQWQ010000151">
    <property type="protein sequence ID" value="KAK2548267.1"/>
    <property type="molecule type" value="Genomic_DNA"/>
</dbReference>
<feature type="signal peptide" evidence="1">
    <location>
        <begin position="1"/>
        <end position="20"/>
    </location>
</feature>
<dbReference type="InterPro" id="IPR044929">
    <property type="entry name" value="DNA/RNA_non-sp_Endonuclease_sf"/>
</dbReference>
<organism evidence="3 4">
    <name type="scientific">Acropora cervicornis</name>
    <name type="common">Staghorn coral</name>
    <dbReference type="NCBI Taxonomy" id="6130"/>
    <lineage>
        <taxon>Eukaryota</taxon>
        <taxon>Metazoa</taxon>
        <taxon>Cnidaria</taxon>
        <taxon>Anthozoa</taxon>
        <taxon>Hexacorallia</taxon>
        <taxon>Scleractinia</taxon>
        <taxon>Astrocoeniina</taxon>
        <taxon>Acroporidae</taxon>
        <taxon>Acropora</taxon>
    </lineage>
</organism>
<dbReference type="Proteomes" id="UP001249851">
    <property type="component" value="Unassembled WGS sequence"/>
</dbReference>
<comment type="caution">
    <text evidence="3">The sequence shown here is derived from an EMBL/GenBank/DDBJ whole genome shotgun (WGS) entry which is preliminary data.</text>
</comment>
<dbReference type="PANTHER" id="PTHR21472">
    <property type="entry name" value="ENDONUCLEASE DOMAIN-CONTAINING 1 PROTEIN ENDOD1"/>
    <property type="match status" value="1"/>
</dbReference>
<reference evidence="3" key="1">
    <citation type="journal article" date="2023" name="G3 (Bethesda)">
        <title>Whole genome assembly and annotation of the endangered Caribbean coral Acropora cervicornis.</title>
        <authorList>
            <person name="Selwyn J.D."/>
            <person name="Vollmer S.V."/>
        </authorList>
    </citation>
    <scope>NUCLEOTIDE SEQUENCE</scope>
    <source>
        <strain evidence="3">K2</strain>
    </source>
</reference>
<sequence>MAKISLILFVTVLTVPSVLMSKVSNQTQRLHSTVNNDLAFTTTDCPGFNNDDRRKQFLQYFIGRQMPSGLFKSNALNVLYLCQTHPPSNPVRSYYSTIFDKTTKNAILSAYVVTHESALLIGENSERVDYWTSKHGDLFLKTHYDDLYSKGKNAAHYQKGHLLPVSIYSFDVNYGKSTFDYSNAVPQRAEWNQGVWKSFESAIKRYTQLTCGCRYRGTMYLLTGTSQFAYHYNIFPAKLLQTPEGFRPNKKITYTSTRKGIPATKSIKIPNVMWTAGCCIVSDPKNGQIKKVQSIAVIGNNRASDTLTMAITVSELQRLLKDPKVKNSVNLFPGQPACSDPGNEYILKAKVVKG</sequence>
<dbReference type="SUPFAM" id="SSF54060">
    <property type="entry name" value="His-Me finger endonucleases"/>
    <property type="match status" value="1"/>
</dbReference>
<feature type="domain" description="DNA/RNA non-specific endonuclease/pyrophosphatase/phosphodiesterase" evidence="2">
    <location>
        <begin position="91"/>
        <end position="338"/>
    </location>
</feature>
<dbReference type="InterPro" id="IPR039015">
    <property type="entry name" value="ENDOD1"/>
</dbReference>
<keyword evidence="1" id="KW-0732">Signal</keyword>
<name>A0AAD9USP0_ACRCE</name>
<dbReference type="GO" id="GO:0003676">
    <property type="term" value="F:nucleic acid binding"/>
    <property type="evidence" value="ECO:0007669"/>
    <property type="project" value="InterPro"/>
</dbReference>
<evidence type="ECO:0000256" key="1">
    <source>
        <dbReference type="SAM" id="SignalP"/>
    </source>
</evidence>
<dbReference type="InterPro" id="IPR001604">
    <property type="entry name" value="Endo_G_ENPP1-like_dom"/>
</dbReference>
<evidence type="ECO:0000313" key="3">
    <source>
        <dbReference type="EMBL" id="KAK2548267.1"/>
    </source>
</evidence>
<dbReference type="GO" id="GO:0016787">
    <property type="term" value="F:hydrolase activity"/>
    <property type="evidence" value="ECO:0007669"/>
    <property type="project" value="InterPro"/>
</dbReference>
<dbReference type="GO" id="GO:0046872">
    <property type="term" value="F:metal ion binding"/>
    <property type="evidence" value="ECO:0007669"/>
    <property type="project" value="InterPro"/>
</dbReference>
<dbReference type="PANTHER" id="PTHR21472:SF7">
    <property type="entry name" value="ENDONUCLEASE G, MITOCHONDRIAL-LIKE ISOFORM X2"/>
    <property type="match status" value="1"/>
</dbReference>
<dbReference type="SMART" id="SM00892">
    <property type="entry name" value="Endonuclease_NS"/>
    <property type="match status" value="1"/>
</dbReference>
<evidence type="ECO:0000313" key="4">
    <source>
        <dbReference type="Proteomes" id="UP001249851"/>
    </source>
</evidence>
<keyword evidence="4" id="KW-1185">Reference proteome</keyword>
<dbReference type="InterPro" id="IPR044925">
    <property type="entry name" value="His-Me_finger_sf"/>
</dbReference>
<dbReference type="Gene3D" id="3.40.570.10">
    <property type="entry name" value="Extracellular Endonuclease, subunit A"/>
    <property type="match status" value="1"/>
</dbReference>
<accession>A0AAD9USP0</accession>
<proteinExistence type="predicted"/>
<dbReference type="Pfam" id="PF01223">
    <property type="entry name" value="Endonuclease_NS"/>
    <property type="match status" value="1"/>
</dbReference>
<feature type="chain" id="PRO_5041969300" description="DNA/RNA non-specific endonuclease/pyrophosphatase/phosphodiesterase domain-containing protein" evidence="1">
    <location>
        <begin position="21"/>
        <end position="354"/>
    </location>
</feature>
<protein>
    <recommendedName>
        <fullName evidence="2">DNA/RNA non-specific endonuclease/pyrophosphatase/phosphodiesterase domain-containing protein</fullName>
    </recommendedName>
</protein>
<reference evidence="3" key="2">
    <citation type="journal article" date="2023" name="Science">
        <title>Genomic signatures of disease resistance in endangered staghorn corals.</title>
        <authorList>
            <person name="Vollmer S.V."/>
            <person name="Selwyn J.D."/>
            <person name="Despard B.A."/>
            <person name="Roesel C.L."/>
        </authorList>
    </citation>
    <scope>NUCLEOTIDE SEQUENCE</scope>
    <source>
        <strain evidence="3">K2</strain>
    </source>
</reference>
<evidence type="ECO:0000259" key="2">
    <source>
        <dbReference type="SMART" id="SM00892"/>
    </source>
</evidence>